<comment type="similarity">
    <text evidence="1">Belongs to the ACBP family.</text>
</comment>
<dbReference type="PANTHER" id="PTHR23310">
    <property type="entry name" value="ACYL-COA-BINDING PROTEIN, ACBP"/>
    <property type="match status" value="1"/>
</dbReference>
<evidence type="ECO:0000313" key="4">
    <source>
        <dbReference type="EMBL" id="GAV51975.1"/>
    </source>
</evidence>
<feature type="domain" description="ACB" evidence="3">
    <location>
        <begin position="2"/>
        <end position="87"/>
    </location>
</feature>
<protein>
    <recommendedName>
        <fullName evidence="3">ACB domain-containing protein</fullName>
    </recommendedName>
</protein>
<proteinExistence type="inferred from homology"/>
<dbReference type="AlphaFoldDB" id="A0A1Q3A8A3"/>
<dbReference type="GO" id="GO:0000062">
    <property type="term" value="F:fatty-acyl-CoA binding"/>
    <property type="evidence" value="ECO:0007669"/>
    <property type="project" value="InterPro"/>
</dbReference>
<dbReference type="OrthoDB" id="346910at2759"/>
<dbReference type="Gene3D" id="1.20.80.10">
    <property type="match status" value="1"/>
</dbReference>
<reference evidence="4 5" key="1">
    <citation type="submission" date="2016-08" db="EMBL/GenBank/DDBJ databases">
        <title>Draft genome sequence of allopolyploid Zygosaccharomyces rouxii.</title>
        <authorList>
            <person name="Watanabe J."/>
            <person name="Uehara K."/>
            <person name="Mogi Y."/>
            <person name="Tsukioka Y."/>
        </authorList>
    </citation>
    <scope>NUCLEOTIDE SEQUENCE [LARGE SCALE GENOMIC DNA]</scope>
    <source>
        <strain evidence="4 5">NBRC 110957</strain>
    </source>
</reference>
<dbReference type="PROSITE" id="PS51228">
    <property type="entry name" value="ACB_2"/>
    <property type="match status" value="1"/>
</dbReference>
<dbReference type="InterPro" id="IPR014352">
    <property type="entry name" value="FERM/acyl-CoA-bd_prot_sf"/>
</dbReference>
<dbReference type="GO" id="GO:0006631">
    <property type="term" value="P:fatty acid metabolic process"/>
    <property type="evidence" value="ECO:0007669"/>
    <property type="project" value="TreeGrafter"/>
</dbReference>
<evidence type="ECO:0000313" key="5">
    <source>
        <dbReference type="Proteomes" id="UP000187013"/>
    </source>
</evidence>
<evidence type="ECO:0000259" key="3">
    <source>
        <dbReference type="PROSITE" id="PS51228"/>
    </source>
</evidence>
<dbReference type="InterPro" id="IPR000582">
    <property type="entry name" value="Acyl-CoA-binding_protein"/>
</dbReference>
<organism evidence="4 5">
    <name type="scientific">Zygosaccharomyces rouxii</name>
    <dbReference type="NCBI Taxonomy" id="4956"/>
    <lineage>
        <taxon>Eukaryota</taxon>
        <taxon>Fungi</taxon>
        <taxon>Dikarya</taxon>
        <taxon>Ascomycota</taxon>
        <taxon>Saccharomycotina</taxon>
        <taxon>Saccharomycetes</taxon>
        <taxon>Saccharomycetales</taxon>
        <taxon>Saccharomycetaceae</taxon>
        <taxon>Zygosaccharomyces</taxon>
    </lineage>
</organism>
<dbReference type="SMR" id="A0A1Q3A8A3"/>
<evidence type="ECO:0000256" key="2">
    <source>
        <dbReference type="ARBA" id="ARBA00023121"/>
    </source>
</evidence>
<dbReference type="FunFam" id="1.20.80.10:FF:000010">
    <property type="entry name" value="Acyl-CoA-binding domain-containing protein 5"/>
    <property type="match status" value="1"/>
</dbReference>
<dbReference type="PRINTS" id="PR00689">
    <property type="entry name" value="ACOABINDINGP"/>
</dbReference>
<name>A0A1Q3A8A3_ZYGRO</name>
<accession>A0A1Q3A8A3</accession>
<dbReference type="EMBL" id="BDGX01000032">
    <property type="protein sequence ID" value="GAV51975.1"/>
    <property type="molecule type" value="Genomic_DNA"/>
</dbReference>
<dbReference type="SUPFAM" id="SSF47027">
    <property type="entry name" value="Acyl-CoA binding protein"/>
    <property type="match status" value="1"/>
</dbReference>
<sequence length="87" mass="10382">MVSQLFEERAKQANELPTKPDTDELLKLYALYKQATVGDNDKEKPGIFNMKDRYKWDAWEEQKGKSKEDAEKEYIEFVEELQKKYSQ</sequence>
<dbReference type="Pfam" id="PF00887">
    <property type="entry name" value="ACBP"/>
    <property type="match status" value="1"/>
</dbReference>
<comment type="caution">
    <text evidence="4">The sequence shown here is derived from an EMBL/GenBank/DDBJ whole genome shotgun (WGS) entry which is preliminary data.</text>
</comment>
<keyword evidence="2" id="KW-0446">Lipid-binding</keyword>
<evidence type="ECO:0000256" key="1">
    <source>
        <dbReference type="ARBA" id="ARBA00005567"/>
    </source>
</evidence>
<gene>
    <name evidence="4" type="ORF">ZYGR_0AF04470</name>
</gene>
<dbReference type="PANTHER" id="PTHR23310:SF62">
    <property type="entry name" value="ACYL-COA BINDING PROTEIN 1, ISOFORM A"/>
    <property type="match status" value="1"/>
</dbReference>
<dbReference type="Proteomes" id="UP000187013">
    <property type="component" value="Unassembled WGS sequence"/>
</dbReference>
<dbReference type="InterPro" id="IPR035984">
    <property type="entry name" value="Acyl-CoA-binding_sf"/>
</dbReference>